<protein>
    <submittedName>
        <fullName evidence="1">Uncharacterized protein</fullName>
    </submittedName>
</protein>
<evidence type="ECO:0000313" key="2">
    <source>
        <dbReference type="Proteomes" id="UP000268070"/>
    </source>
</evidence>
<name>A0A3G2HYB9_9BURK</name>
<accession>A0A3G2HYB9</accession>
<dbReference type="AlphaFoldDB" id="A0A3G2HYB9"/>
<organism evidence="1 2">
    <name type="scientific">Alcaligenes aquatilis</name>
    <dbReference type="NCBI Taxonomy" id="323284"/>
    <lineage>
        <taxon>Bacteria</taxon>
        <taxon>Pseudomonadati</taxon>
        <taxon>Pseudomonadota</taxon>
        <taxon>Betaproteobacteria</taxon>
        <taxon>Burkholderiales</taxon>
        <taxon>Alcaligenaceae</taxon>
        <taxon>Alcaligenes</taxon>
    </lineage>
</organism>
<dbReference type="Proteomes" id="UP000268070">
    <property type="component" value="Chromosome"/>
</dbReference>
<dbReference type="EMBL" id="CP032153">
    <property type="protein sequence ID" value="AYN22140.1"/>
    <property type="molecule type" value="Genomic_DNA"/>
</dbReference>
<sequence>MVVLCCASVFGDGEISDFCWANTARIIHLAGTRRKTLRQACRCSVGSGASRGAGEHLQAQVLERPATPYILKYKFDGPLVMKRMPMPGRHAMGADAKIRLVQKPLHLLF</sequence>
<evidence type="ECO:0000313" key="1">
    <source>
        <dbReference type="EMBL" id="AYN22140.1"/>
    </source>
</evidence>
<gene>
    <name evidence="1" type="ORF">D3M96_17305</name>
</gene>
<dbReference type="KEGG" id="aaqu:D3M96_17305"/>
<reference evidence="1 2" key="1">
    <citation type="submission" date="2018-09" db="EMBL/GenBank/DDBJ databases">
        <title>Complete genome sequence of the hydrocarbonoclastic bacterium Alcaligenes aquatilis QD168, isolated from a crude-oil polluted marine sediment of Central Chile.</title>
        <authorList>
            <person name="Duran R.E."/>
            <person name="Barra B."/>
            <person name="Salva-Serra F."/>
            <person name="Mendez V."/>
            <person name="Moore E.R.B."/>
            <person name="Seeger M."/>
        </authorList>
    </citation>
    <scope>NUCLEOTIDE SEQUENCE [LARGE SCALE GENOMIC DNA]</scope>
    <source>
        <strain evidence="1 2">QD168</strain>
    </source>
</reference>
<proteinExistence type="predicted"/>